<sequence length="258" mass="29204">MEKLTSILVPFDFSESARTAIEYAVNFVGRQDIEINVLHMTENGGADDAKKAAEEMNDQYGKRLKKPMRWVSGRGSLTETILETREKKKTEMIIMGTSGLSETEEMTHTAELVAAASCPVIVVPENTEKQELLNICLVLGRDEIDEPRSLYTLLEIVRLFDAKVHVLTIKNTDETIGYSDIDEKNENTLMYYLESFYSEHTYLENKDIVKGIFSYADTHEIDMIALLPRNQVKNGTPTGGLLTRELVFHSRIPVLTVH</sequence>
<organism evidence="3 4">
    <name type="scientific">Poritiphilus flavus</name>
    <dbReference type="NCBI Taxonomy" id="2697053"/>
    <lineage>
        <taxon>Bacteria</taxon>
        <taxon>Pseudomonadati</taxon>
        <taxon>Bacteroidota</taxon>
        <taxon>Flavobacteriia</taxon>
        <taxon>Flavobacteriales</taxon>
        <taxon>Flavobacteriaceae</taxon>
        <taxon>Poritiphilus</taxon>
    </lineage>
</organism>
<dbReference type="CDD" id="cd00293">
    <property type="entry name" value="USP-like"/>
    <property type="match status" value="1"/>
</dbReference>
<dbReference type="Gene3D" id="3.40.50.12370">
    <property type="match status" value="1"/>
</dbReference>
<evidence type="ECO:0000313" key="4">
    <source>
        <dbReference type="Proteomes" id="UP000475249"/>
    </source>
</evidence>
<dbReference type="PANTHER" id="PTHR46268:SF6">
    <property type="entry name" value="UNIVERSAL STRESS PROTEIN UP12"/>
    <property type="match status" value="1"/>
</dbReference>
<name>A0A6L9E6V3_9FLAO</name>
<keyword evidence="4" id="KW-1185">Reference proteome</keyword>
<dbReference type="Proteomes" id="UP000475249">
    <property type="component" value="Unassembled WGS sequence"/>
</dbReference>
<dbReference type="EMBL" id="WXYO01000001">
    <property type="protein sequence ID" value="NAS10420.1"/>
    <property type="molecule type" value="Genomic_DNA"/>
</dbReference>
<dbReference type="AlphaFoldDB" id="A0A6L9E6V3"/>
<evidence type="ECO:0000313" key="3">
    <source>
        <dbReference type="EMBL" id="NAS10420.1"/>
    </source>
</evidence>
<dbReference type="InterPro" id="IPR006016">
    <property type="entry name" value="UspA"/>
</dbReference>
<dbReference type="PANTHER" id="PTHR46268">
    <property type="entry name" value="STRESS RESPONSE PROTEIN NHAX"/>
    <property type="match status" value="1"/>
</dbReference>
<comment type="similarity">
    <text evidence="1">Belongs to the universal stress protein A family.</text>
</comment>
<feature type="domain" description="UspA" evidence="2">
    <location>
        <begin position="6"/>
        <end position="124"/>
    </location>
</feature>
<comment type="caution">
    <text evidence="3">The sequence shown here is derived from an EMBL/GenBank/DDBJ whole genome shotgun (WGS) entry which is preliminary data.</text>
</comment>
<dbReference type="SUPFAM" id="SSF52402">
    <property type="entry name" value="Adenine nucleotide alpha hydrolases-like"/>
    <property type="match status" value="2"/>
</dbReference>
<evidence type="ECO:0000259" key="2">
    <source>
        <dbReference type="Pfam" id="PF00582"/>
    </source>
</evidence>
<dbReference type="RefSeq" id="WP_161433235.1">
    <property type="nucleotide sequence ID" value="NZ_WXYO01000001.1"/>
</dbReference>
<gene>
    <name evidence="3" type="ORF">GTQ38_00290</name>
</gene>
<protein>
    <submittedName>
        <fullName evidence="3">Universal stress protein</fullName>
    </submittedName>
</protein>
<accession>A0A6L9E6V3</accession>
<proteinExistence type="inferred from homology"/>
<evidence type="ECO:0000256" key="1">
    <source>
        <dbReference type="ARBA" id="ARBA00008791"/>
    </source>
</evidence>
<dbReference type="Pfam" id="PF00582">
    <property type="entry name" value="Usp"/>
    <property type="match status" value="1"/>
</dbReference>
<reference evidence="3 4" key="1">
    <citation type="submission" date="2020-01" db="EMBL/GenBank/DDBJ databases">
        <title>Bacteria diversity of Porities sp.</title>
        <authorList>
            <person name="Wang G."/>
        </authorList>
    </citation>
    <scope>NUCLEOTIDE SEQUENCE [LARGE SCALE GENOMIC DNA]</scope>
    <source>
        <strain evidence="3 4">R33</strain>
    </source>
</reference>